<evidence type="ECO:0000256" key="2">
    <source>
        <dbReference type="ARBA" id="ARBA00022723"/>
    </source>
</evidence>
<feature type="binding site" evidence="4">
    <location>
        <position position="84"/>
    </location>
    <ligand>
        <name>Zn(2+)</name>
        <dbReference type="ChEBI" id="CHEBI:29105"/>
    </ligand>
</feature>
<dbReference type="PANTHER" id="PTHR34535">
    <property type="entry name" value="HYDROGENASE MATURATION FACTOR HYPA"/>
    <property type="match status" value="1"/>
</dbReference>
<dbReference type="GO" id="GO:0016151">
    <property type="term" value="F:nickel cation binding"/>
    <property type="evidence" value="ECO:0007669"/>
    <property type="project" value="UniProtKB-UniRule"/>
</dbReference>
<evidence type="ECO:0000256" key="3">
    <source>
        <dbReference type="ARBA" id="ARBA00022833"/>
    </source>
</evidence>
<protein>
    <recommendedName>
        <fullName evidence="4">Hydrogenase maturation factor HypA</fullName>
    </recommendedName>
</protein>
<feature type="binding site" evidence="4">
    <location>
        <position position="81"/>
    </location>
    <ligand>
        <name>Zn(2+)</name>
        <dbReference type="ChEBI" id="CHEBI:29105"/>
    </ligand>
</feature>
<dbReference type="GO" id="GO:0008270">
    <property type="term" value="F:zinc ion binding"/>
    <property type="evidence" value="ECO:0007669"/>
    <property type="project" value="UniProtKB-UniRule"/>
</dbReference>
<dbReference type="InterPro" id="IPR000688">
    <property type="entry name" value="HypA/HybF"/>
</dbReference>
<proteinExistence type="inferred from homology"/>
<dbReference type="EMBL" id="BLKZ01000001">
    <property type="protein sequence ID" value="GFG91187.1"/>
    <property type="molecule type" value="Genomic_DNA"/>
</dbReference>
<evidence type="ECO:0000256" key="4">
    <source>
        <dbReference type="HAMAP-Rule" id="MF_00213"/>
    </source>
</evidence>
<organism evidence="5 6">
    <name type="scientific">Mycobacterium bourgelatii</name>
    <dbReference type="NCBI Taxonomy" id="1273442"/>
    <lineage>
        <taxon>Bacteria</taxon>
        <taxon>Bacillati</taxon>
        <taxon>Actinomycetota</taxon>
        <taxon>Actinomycetes</taxon>
        <taxon>Mycobacteriales</taxon>
        <taxon>Mycobacteriaceae</taxon>
        <taxon>Mycobacterium</taxon>
    </lineage>
</organism>
<comment type="function">
    <text evidence="4">Involved in the maturation of [NiFe] hydrogenases. Required for nickel insertion into the metal center of the hydrogenase.</text>
</comment>
<gene>
    <name evidence="5" type="primary">hypA_2</name>
    <name evidence="4" type="synonym">hypA</name>
    <name evidence="5" type="ORF">MBOU_32290</name>
</gene>
<dbReference type="Proteomes" id="UP000465360">
    <property type="component" value="Unassembled WGS sequence"/>
</dbReference>
<name>A0A7I9YRK2_MYCBU</name>
<accession>A0A7I9YRK2</accession>
<feature type="binding site" evidence="4">
    <location>
        <position position="101"/>
    </location>
    <ligand>
        <name>Zn(2+)</name>
        <dbReference type="ChEBI" id="CHEBI:29105"/>
    </ligand>
</feature>
<dbReference type="PANTHER" id="PTHR34535:SF3">
    <property type="entry name" value="HYDROGENASE MATURATION FACTOR HYPA"/>
    <property type="match status" value="1"/>
</dbReference>
<dbReference type="GO" id="GO:0051604">
    <property type="term" value="P:protein maturation"/>
    <property type="evidence" value="ECO:0007669"/>
    <property type="project" value="InterPro"/>
</dbReference>
<keyword evidence="3 4" id="KW-0862">Zinc</keyword>
<evidence type="ECO:0000256" key="1">
    <source>
        <dbReference type="ARBA" id="ARBA00022596"/>
    </source>
</evidence>
<dbReference type="PIRSF" id="PIRSF004761">
    <property type="entry name" value="Hydrgn_mat_HypA"/>
    <property type="match status" value="1"/>
</dbReference>
<evidence type="ECO:0000313" key="6">
    <source>
        <dbReference type="Proteomes" id="UP000465360"/>
    </source>
</evidence>
<evidence type="ECO:0000313" key="5">
    <source>
        <dbReference type="EMBL" id="GFG91187.1"/>
    </source>
</evidence>
<feature type="binding site" evidence="4">
    <location>
        <position position="11"/>
    </location>
    <ligand>
        <name>Ni(2+)</name>
        <dbReference type="ChEBI" id="CHEBI:49786"/>
    </ligand>
</feature>
<sequence>MYLARQHGVVHELSLCQAIAGVVKPHAAGRHVDVVRVQVGALRQVVPESLEFCWSLVCEHLDDSMTDTQLELEFLPAEVACRPCGERSVIDSRWSVCCAKCESVDVEVLRGNEFLVTSIEVS</sequence>
<dbReference type="Pfam" id="PF01155">
    <property type="entry name" value="HypA"/>
    <property type="match status" value="1"/>
</dbReference>
<dbReference type="AlphaFoldDB" id="A0A7I9YRK2"/>
<keyword evidence="2 4" id="KW-0479">Metal-binding</keyword>
<feature type="binding site" evidence="4">
    <location>
        <position position="98"/>
    </location>
    <ligand>
        <name>Zn(2+)</name>
        <dbReference type="ChEBI" id="CHEBI:29105"/>
    </ligand>
</feature>
<comment type="similarity">
    <text evidence="4">Belongs to the HypA/HybF family.</text>
</comment>
<reference evidence="5 6" key="1">
    <citation type="journal article" date="2019" name="Emerg. Microbes Infect.">
        <title>Comprehensive subspecies identification of 175 nontuberculous mycobacteria species based on 7547 genomic profiles.</title>
        <authorList>
            <person name="Matsumoto Y."/>
            <person name="Kinjo T."/>
            <person name="Motooka D."/>
            <person name="Nabeya D."/>
            <person name="Jung N."/>
            <person name="Uechi K."/>
            <person name="Horii T."/>
            <person name="Iida T."/>
            <person name="Fujita J."/>
            <person name="Nakamura S."/>
        </authorList>
    </citation>
    <scope>NUCLEOTIDE SEQUENCE [LARGE SCALE GENOMIC DNA]</scope>
    <source>
        <strain evidence="5 6">JCM 30725</strain>
    </source>
</reference>
<dbReference type="Gene3D" id="3.30.2320.80">
    <property type="match status" value="1"/>
</dbReference>
<keyword evidence="1 4" id="KW-0533">Nickel</keyword>
<comment type="caution">
    <text evidence="5">The sequence shown here is derived from an EMBL/GenBank/DDBJ whole genome shotgun (WGS) entry which is preliminary data.</text>
</comment>
<dbReference type="HAMAP" id="MF_00213">
    <property type="entry name" value="HypA_HybF"/>
    <property type="match status" value="1"/>
</dbReference>
<keyword evidence="6" id="KW-1185">Reference proteome</keyword>